<evidence type="ECO:0000256" key="4">
    <source>
        <dbReference type="ARBA" id="ARBA00022833"/>
    </source>
</evidence>
<dbReference type="OrthoDB" id="9804482at2"/>
<dbReference type="GO" id="GO:0006508">
    <property type="term" value="P:proteolysis"/>
    <property type="evidence" value="ECO:0007669"/>
    <property type="project" value="UniProtKB-KW"/>
</dbReference>
<sequence length="147" mass="16813">MTPYAQRTIRRALNILERQLREPGAAFTTSSSVRDWLRLKLTQEQREEFSVLWLDNQHRLIAYDTLFLGTINTITVHPREIVKTGLKHNAAAVLAHNHPSGLAEPSHADRQMTERLKQALELVDIRLLDHLVVGGMDVISFAERGWL</sequence>
<dbReference type="PROSITE" id="PS01302">
    <property type="entry name" value="UPF0758"/>
    <property type="match status" value="1"/>
</dbReference>
<dbReference type="GO" id="GO:0046872">
    <property type="term" value="F:metal ion binding"/>
    <property type="evidence" value="ECO:0007669"/>
    <property type="project" value="UniProtKB-KW"/>
</dbReference>
<dbReference type="CDD" id="cd08071">
    <property type="entry name" value="MPN_DUF2466"/>
    <property type="match status" value="1"/>
</dbReference>
<evidence type="ECO:0000313" key="8">
    <source>
        <dbReference type="Proteomes" id="UP000028630"/>
    </source>
</evidence>
<evidence type="ECO:0000256" key="3">
    <source>
        <dbReference type="ARBA" id="ARBA00022801"/>
    </source>
</evidence>
<comment type="caution">
    <text evidence="7">The sequence shown here is derived from an EMBL/GenBank/DDBJ whole genome shotgun (WGS) entry which is preliminary data.</text>
</comment>
<keyword evidence="8" id="KW-1185">Reference proteome</keyword>
<evidence type="ECO:0000256" key="5">
    <source>
        <dbReference type="ARBA" id="ARBA00023049"/>
    </source>
</evidence>
<keyword evidence="1" id="KW-0645">Protease</keyword>
<dbReference type="InterPro" id="IPR001405">
    <property type="entry name" value="UPF0758"/>
</dbReference>
<evidence type="ECO:0000313" key="7">
    <source>
        <dbReference type="EMBL" id="KFC06262.1"/>
    </source>
</evidence>
<keyword evidence="5" id="KW-0482">Metalloprotease</keyword>
<accession>A0A085A7R7</accession>
<organism evidence="7 8">
    <name type="scientific">Trabulsiella guamensis ATCC 49490</name>
    <dbReference type="NCBI Taxonomy" id="1005994"/>
    <lineage>
        <taxon>Bacteria</taxon>
        <taxon>Pseudomonadati</taxon>
        <taxon>Pseudomonadota</taxon>
        <taxon>Gammaproteobacteria</taxon>
        <taxon>Enterobacterales</taxon>
        <taxon>Enterobacteriaceae</taxon>
        <taxon>Trabulsiella</taxon>
    </lineage>
</organism>
<reference evidence="8" key="1">
    <citation type="submission" date="2014-05" db="EMBL/GenBank/DDBJ databases">
        <title>ATOL: Assembling a taxonomically balanced genome-scale reconstruction of the evolutionary history of the Enterobacteriaceae.</title>
        <authorList>
            <person name="Plunkett G. III"/>
            <person name="Neeno-Eckwall E.C."/>
            <person name="Glasner J.D."/>
            <person name="Perna N.T."/>
        </authorList>
    </citation>
    <scope>NUCLEOTIDE SEQUENCE [LARGE SCALE GENOMIC DNA]</scope>
    <source>
        <strain evidence="8">ATCC 49490</strain>
    </source>
</reference>
<dbReference type="eggNOG" id="COG2003">
    <property type="taxonomic scope" value="Bacteria"/>
</dbReference>
<gene>
    <name evidence="7" type="primary">ykfG</name>
    <name evidence="7" type="ORF">GTGU_02783</name>
</gene>
<evidence type="ECO:0000256" key="1">
    <source>
        <dbReference type="ARBA" id="ARBA00022670"/>
    </source>
</evidence>
<dbReference type="AlphaFoldDB" id="A0A085A7R7"/>
<dbReference type="PANTHER" id="PTHR30471:SF3">
    <property type="entry name" value="UPF0758 PROTEIN YEES-RELATED"/>
    <property type="match status" value="1"/>
</dbReference>
<protein>
    <submittedName>
        <fullName evidence="7">DNA repair protein</fullName>
    </submittedName>
</protein>
<dbReference type="PANTHER" id="PTHR30471">
    <property type="entry name" value="DNA REPAIR PROTEIN RADC"/>
    <property type="match status" value="1"/>
</dbReference>
<feature type="domain" description="MPN" evidence="6">
    <location>
        <begin position="26"/>
        <end position="147"/>
    </location>
</feature>
<dbReference type="NCBIfam" id="TIGR00608">
    <property type="entry name" value="radc"/>
    <property type="match status" value="1"/>
</dbReference>
<dbReference type="InterPro" id="IPR020891">
    <property type="entry name" value="UPF0758_CS"/>
</dbReference>
<proteinExistence type="predicted"/>
<dbReference type="EMBL" id="JMTB01000085">
    <property type="protein sequence ID" value="KFC06262.1"/>
    <property type="molecule type" value="Genomic_DNA"/>
</dbReference>
<dbReference type="Proteomes" id="UP000028630">
    <property type="component" value="Unassembled WGS sequence"/>
</dbReference>
<dbReference type="InterPro" id="IPR025657">
    <property type="entry name" value="RadC_JAB"/>
</dbReference>
<name>A0A085A7R7_9ENTR</name>
<dbReference type="Gene3D" id="3.40.140.10">
    <property type="entry name" value="Cytidine Deaminase, domain 2"/>
    <property type="match status" value="1"/>
</dbReference>
<dbReference type="Pfam" id="PF04002">
    <property type="entry name" value="RadC"/>
    <property type="match status" value="1"/>
</dbReference>
<keyword evidence="3" id="KW-0378">Hydrolase</keyword>
<evidence type="ECO:0000256" key="2">
    <source>
        <dbReference type="ARBA" id="ARBA00022723"/>
    </source>
</evidence>
<dbReference type="GO" id="GO:0008237">
    <property type="term" value="F:metallopeptidase activity"/>
    <property type="evidence" value="ECO:0007669"/>
    <property type="project" value="UniProtKB-KW"/>
</dbReference>
<keyword evidence="4" id="KW-0862">Zinc</keyword>
<evidence type="ECO:0000259" key="6">
    <source>
        <dbReference type="PROSITE" id="PS50249"/>
    </source>
</evidence>
<dbReference type="InterPro" id="IPR037518">
    <property type="entry name" value="MPN"/>
</dbReference>
<keyword evidence="2" id="KW-0479">Metal-binding</keyword>
<dbReference type="PROSITE" id="PS50249">
    <property type="entry name" value="MPN"/>
    <property type="match status" value="1"/>
</dbReference>